<dbReference type="AlphaFoldDB" id="A0A380RVR6"/>
<proteinExistence type="predicted"/>
<sequence length="188" mass="21707">MFSSEYFANGKRFFALRFLCKPLLYRWFIRKAGQMKKTKAFSFPECLQSQEKVVFFMPEDKEIAKIILSELPEESLKKILFIAHGDLEILFSTTKAQVSYYTDEGCRYGETLFDKLEYQVKTYAPVACVYPGPYKPQFLYLALISGAACRVGFDCAKEFPFLNVSLHPLKTISPARMMARYFIKGKKG</sequence>
<reference evidence="1 2" key="1">
    <citation type="submission" date="2017-08" db="EMBL/GenBank/DDBJ databases">
        <authorList>
            <person name="de Groot N.N."/>
        </authorList>
    </citation>
    <scope>NUCLEOTIDE SEQUENCE [LARGE SCALE GENOMIC DNA]</scope>
    <source>
        <strain evidence="1 2">HM2</strain>
    </source>
</reference>
<accession>A0A380RVR6</accession>
<organism evidence="1 2">
    <name type="scientific">Fibrobacter succinogenes</name>
    <name type="common">Bacteroides succinogenes</name>
    <dbReference type="NCBI Taxonomy" id="833"/>
    <lineage>
        <taxon>Bacteria</taxon>
        <taxon>Pseudomonadati</taxon>
        <taxon>Fibrobacterota</taxon>
        <taxon>Fibrobacteria</taxon>
        <taxon>Fibrobacterales</taxon>
        <taxon>Fibrobacteraceae</taxon>
        <taxon>Fibrobacter</taxon>
    </lineage>
</organism>
<evidence type="ECO:0000313" key="2">
    <source>
        <dbReference type="Proteomes" id="UP000255423"/>
    </source>
</evidence>
<evidence type="ECO:0000313" key="1">
    <source>
        <dbReference type="EMBL" id="SUQ19389.1"/>
    </source>
</evidence>
<dbReference type="EMBL" id="UHJL01000001">
    <property type="protein sequence ID" value="SUQ19389.1"/>
    <property type="molecule type" value="Genomic_DNA"/>
</dbReference>
<gene>
    <name evidence="1" type="ORF">SAMN05661053_0621</name>
</gene>
<dbReference type="Proteomes" id="UP000255423">
    <property type="component" value="Unassembled WGS sequence"/>
</dbReference>
<protein>
    <submittedName>
        <fullName evidence="1">Uncharacterized protein</fullName>
    </submittedName>
</protein>
<name>A0A380RVR6_FIBSU</name>